<evidence type="ECO:0000313" key="10">
    <source>
        <dbReference type="EMBL" id="AOM66161.1"/>
    </source>
</evidence>
<dbReference type="GO" id="GO:0009536">
    <property type="term" value="C:plastid"/>
    <property type="evidence" value="ECO:0007669"/>
    <property type="project" value="UniProtKB-SubCell"/>
</dbReference>
<comment type="subcellular location">
    <subcellularLocation>
        <location evidence="1">Plastid</location>
    </subcellularLocation>
</comment>
<dbReference type="GO" id="GO:0005762">
    <property type="term" value="C:mitochondrial large ribosomal subunit"/>
    <property type="evidence" value="ECO:0007669"/>
    <property type="project" value="TreeGrafter"/>
</dbReference>
<dbReference type="PROSITE" id="PS01169">
    <property type="entry name" value="RIBOSOMAL_L21"/>
    <property type="match status" value="1"/>
</dbReference>
<keyword evidence="4" id="KW-0699">rRNA-binding</keyword>
<feature type="region of interest" description="Disordered" evidence="9">
    <location>
        <begin position="79"/>
        <end position="106"/>
    </location>
</feature>
<sequence>MKYAIIEAAGKQFWIELGRFYDLNRLAVKPGDKILFKRVLLVKDGDYIEIGQPCVENISVKATVVRHLKGKKIIVFKRKPKKNTSSKNGHKQPLTRVMIDEINMLR</sequence>
<protein>
    <recommendedName>
        <fullName evidence="8">50S ribosomal protein L21, chloroplastic</fullName>
    </recommendedName>
</protein>
<organism evidence="10">
    <name type="scientific">Bangiopsis subsimplex</name>
    <dbReference type="NCBI Taxonomy" id="139980"/>
    <lineage>
        <taxon>Eukaryota</taxon>
        <taxon>Rhodophyta</taxon>
        <taxon>Stylonematophyceae</taxon>
        <taxon>Stylonematales</taxon>
        <taxon>Stylonemataceae</taxon>
        <taxon>Bangiopsis</taxon>
    </lineage>
</organism>
<evidence type="ECO:0000256" key="3">
    <source>
        <dbReference type="ARBA" id="ARBA00022640"/>
    </source>
</evidence>
<dbReference type="GO" id="GO:0006412">
    <property type="term" value="P:translation"/>
    <property type="evidence" value="ECO:0007669"/>
    <property type="project" value="InterPro"/>
</dbReference>
<dbReference type="InterPro" id="IPR018258">
    <property type="entry name" value="Ribosomal_bL21_CS"/>
</dbReference>
<gene>
    <name evidence="10" type="primary">rpl21</name>
    <name evidence="10" type="ORF">Bangp_079</name>
</gene>
<dbReference type="InterPro" id="IPR036164">
    <property type="entry name" value="bL21-like_sf"/>
</dbReference>
<dbReference type="AlphaFoldDB" id="A0A1C9CCN9"/>
<dbReference type="SUPFAM" id="SSF141091">
    <property type="entry name" value="L21p-like"/>
    <property type="match status" value="1"/>
</dbReference>
<evidence type="ECO:0000256" key="6">
    <source>
        <dbReference type="ARBA" id="ARBA00022980"/>
    </source>
</evidence>
<dbReference type="NCBIfam" id="TIGR00061">
    <property type="entry name" value="L21"/>
    <property type="match status" value="1"/>
</dbReference>
<proteinExistence type="inferred from homology"/>
<dbReference type="PANTHER" id="PTHR21349:SF7">
    <property type="entry name" value="LARGE RIBOSOMAL SUBUNIT PROTEIN BL21C"/>
    <property type="match status" value="1"/>
</dbReference>
<keyword evidence="3 10" id="KW-0934">Plastid</keyword>
<evidence type="ECO:0000256" key="1">
    <source>
        <dbReference type="ARBA" id="ARBA00004474"/>
    </source>
</evidence>
<dbReference type="EMBL" id="KY709207">
    <property type="protein sequence ID" value="ARO90479.1"/>
    <property type="molecule type" value="Genomic_DNA"/>
</dbReference>
<evidence type="ECO:0000256" key="2">
    <source>
        <dbReference type="ARBA" id="ARBA00008563"/>
    </source>
</evidence>
<dbReference type="RefSeq" id="YP_009296818.1">
    <property type="nucleotide sequence ID" value="NC_031173.1"/>
</dbReference>
<name>A0A1C9CCN9_9RHOD</name>
<dbReference type="HAMAP" id="MF_01363">
    <property type="entry name" value="Ribosomal_bL21"/>
    <property type="match status" value="1"/>
</dbReference>
<keyword evidence="5" id="KW-0694">RNA-binding</keyword>
<dbReference type="EMBL" id="KX284718">
    <property type="protein sequence ID" value="AOM66161.1"/>
    <property type="molecule type" value="Genomic_DNA"/>
</dbReference>
<dbReference type="InterPro" id="IPR028909">
    <property type="entry name" value="bL21-like"/>
</dbReference>
<dbReference type="PANTHER" id="PTHR21349">
    <property type="entry name" value="50S RIBOSOMAL PROTEIN L21"/>
    <property type="match status" value="1"/>
</dbReference>
<accession>A0A1C9CCN9</accession>
<geneLocation type="plastid" evidence="10"/>
<evidence type="ECO:0000313" key="11">
    <source>
        <dbReference type="EMBL" id="ARO90479.1"/>
    </source>
</evidence>
<evidence type="ECO:0000256" key="9">
    <source>
        <dbReference type="SAM" id="MobiDB-lite"/>
    </source>
</evidence>
<keyword evidence="7" id="KW-0687">Ribonucleoprotein</keyword>
<keyword evidence="11" id="KW-0150">Chloroplast</keyword>
<evidence type="ECO:0000256" key="5">
    <source>
        <dbReference type="ARBA" id="ARBA00022884"/>
    </source>
</evidence>
<keyword evidence="6 10" id="KW-0689">Ribosomal protein</keyword>
<comment type="similarity">
    <text evidence="2">Belongs to the bacterial ribosomal protein bL21 family.</text>
</comment>
<feature type="compositionally biased region" description="Basic residues" evidence="9">
    <location>
        <begin position="79"/>
        <end position="90"/>
    </location>
</feature>
<evidence type="ECO:0000256" key="7">
    <source>
        <dbReference type="ARBA" id="ARBA00023274"/>
    </source>
</evidence>
<dbReference type="InterPro" id="IPR001787">
    <property type="entry name" value="Ribosomal_bL21"/>
</dbReference>
<reference evidence="10" key="1">
    <citation type="journal article" date="2016" name="BMC Biol.">
        <title>Parallel evolution of highly conserved plastid genome architecture in red seaweeds and seed plants.</title>
        <authorList>
            <person name="Lee J."/>
            <person name="Cho C.H."/>
            <person name="Park S.I."/>
            <person name="Choi J.W."/>
            <person name="Song H.S."/>
            <person name="West J.A."/>
            <person name="Bhattacharya D."/>
            <person name="Yoon H.S."/>
        </authorList>
    </citation>
    <scope>NUCLEOTIDE SEQUENCE</scope>
</reference>
<dbReference type="Pfam" id="PF00829">
    <property type="entry name" value="Ribosomal_L21p"/>
    <property type="match status" value="1"/>
</dbReference>
<evidence type="ECO:0000256" key="8">
    <source>
        <dbReference type="ARBA" id="ARBA00035397"/>
    </source>
</evidence>
<dbReference type="GO" id="GO:0003735">
    <property type="term" value="F:structural constituent of ribosome"/>
    <property type="evidence" value="ECO:0007669"/>
    <property type="project" value="InterPro"/>
</dbReference>
<evidence type="ECO:0000256" key="4">
    <source>
        <dbReference type="ARBA" id="ARBA00022730"/>
    </source>
</evidence>
<dbReference type="GO" id="GO:0019843">
    <property type="term" value="F:rRNA binding"/>
    <property type="evidence" value="ECO:0007669"/>
    <property type="project" value="UniProtKB-KW"/>
</dbReference>
<dbReference type="GeneID" id="29073231"/>
<reference evidence="11" key="2">
    <citation type="submission" date="2017-03" db="EMBL/GenBank/DDBJ databases">
        <title>The new red algal subphylum Proteorhodophytina comprises the largest and most divergent plastid genomes known.</title>
        <authorList>
            <person name="Munoz-Gomez S.A."/>
            <person name="Mejia-Franco F.G."/>
            <person name="Durnin K."/>
            <person name="Morgan C."/>
            <person name="Grisdale C.J."/>
            <person name="Archibald J.M."/>
            <person name="Slamovits C.H."/>
        </authorList>
    </citation>
    <scope>NUCLEOTIDE SEQUENCE</scope>
    <source>
        <strain evidence="11">UTEX LB2854</strain>
    </source>
</reference>